<dbReference type="InterPro" id="IPR016031">
    <property type="entry name" value="Trp_RNA-bd_attenuator-like_dom"/>
</dbReference>
<sequence>MAFASCPARRTRSCIFSVLQESYTPSRLPRSRLVIQTRSVHVKATPSITSLTPPIDLTQETRTIPKLSGKGPFPQTVEFEVLGAPHSLLSVSLPSDAILYTRRGTLLGATAKGDINNAVSTLAMLKPVRRAMLGIPFLYQNISSTTPLTCLVGTNSPNTTFAVIELDGAIDWMVTQRNALLAWTGHSIQTTPIINRAMSPAQWSNSRISGRGLAALVGKGQVYQIVLGDGEEMIIHPTHLLAYSIGADRPRPYRLAQTTLRFQLPKLSILRGLFPKSEFISTMTKTDTYQTVSKILYNAKTWIRRVLWGDRLFLQFKGPSTILVQSRTSRLTDVFTKDEINDTASVEPGALDRFHPPDQETYSSDLLSSSGRGENLTVKMATVAKTGKVTFEDSSPEVFIR</sequence>
<protein>
    <recommendedName>
        <fullName evidence="3 6">Altered inheritance of mitochondria protein 24, mitochondrial</fullName>
    </recommendedName>
</protein>
<comment type="subcellular location">
    <subcellularLocation>
        <location evidence="1 6">Mitochondrion</location>
    </subcellularLocation>
</comment>
<dbReference type="InterPro" id="IPR002838">
    <property type="entry name" value="AIM24"/>
</dbReference>
<feature type="compositionally biased region" description="Polar residues" evidence="7">
    <location>
        <begin position="360"/>
        <end position="369"/>
    </location>
</feature>
<keyword evidence="4" id="KW-0809">Transit peptide</keyword>
<dbReference type="PANTHER" id="PTHR36959:SF2">
    <property type="entry name" value="ALTERED INHERITANCE OF MITOCHONDRIA PROTEIN 24, MITOCHONDRIAL"/>
    <property type="match status" value="1"/>
</dbReference>
<dbReference type="SUPFAM" id="SSF51219">
    <property type="entry name" value="TRAP-like"/>
    <property type="match status" value="1"/>
</dbReference>
<dbReference type="InterPro" id="IPR036983">
    <property type="entry name" value="AIM24_sf"/>
</dbReference>
<keyword evidence="9" id="KW-1185">Reference proteome</keyword>
<dbReference type="Proteomes" id="UP001307849">
    <property type="component" value="Unassembled WGS sequence"/>
</dbReference>
<keyword evidence="5 6" id="KW-0496">Mitochondrion</keyword>
<gene>
    <name evidence="8" type="primary">AIM24_1</name>
    <name evidence="8" type="ORF">TWF506_006493</name>
</gene>
<evidence type="ECO:0000256" key="2">
    <source>
        <dbReference type="ARBA" id="ARBA00009322"/>
    </source>
</evidence>
<dbReference type="GO" id="GO:0005743">
    <property type="term" value="C:mitochondrial inner membrane"/>
    <property type="evidence" value="ECO:0007669"/>
    <property type="project" value="TreeGrafter"/>
</dbReference>
<evidence type="ECO:0000256" key="4">
    <source>
        <dbReference type="ARBA" id="ARBA00022946"/>
    </source>
</evidence>
<dbReference type="GO" id="GO:0007007">
    <property type="term" value="P:inner mitochondrial membrane organization"/>
    <property type="evidence" value="ECO:0007669"/>
    <property type="project" value="TreeGrafter"/>
</dbReference>
<evidence type="ECO:0000256" key="5">
    <source>
        <dbReference type="ARBA" id="ARBA00023128"/>
    </source>
</evidence>
<comment type="similarity">
    <text evidence="2 6">Belongs to the AIM24 family.</text>
</comment>
<dbReference type="Pfam" id="PF01987">
    <property type="entry name" value="AIM24"/>
    <property type="match status" value="1"/>
</dbReference>
<comment type="caution">
    <text evidence="8">The sequence shown here is derived from an EMBL/GenBank/DDBJ whole genome shotgun (WGS) entry which is preliminary data.</text>
</comment>
<evidence type="ECO:0000256" key="1">
    <source>
        <dbReference type="ARBA" id="ARBA00004173"/>
    </source>
</evidence>
<evidence type="ECO:0000256" key="3">
    <source>
        <dbReference type="ARBA" id="ARBA00013287"/>
    </source>
</evidence>
<dbReference type="Gene3D" id="3.60.160.10">
    <property type="entry name" value="Mitochondrial biogenesis AIM24"/>
    <property type="match status" value="1"/>
</dbReference>
<evidence type="ECO:0000256" key="7">
    <source>
        <dbReference type="SAM" id="MobiDB-lite"/>
    </source>
</evidence>
<dbReference type="EMBL" id="JAVHJM010000003">
    <property type="protein sequence ID" value="KAK6516590.1"/>
    <property type="molecule type" value="Genomic_DNA"/>
</dbReference>
<dbReference type="AlphaFoldDB" id="A0AAN8NM47"/>
<name>A0AAN8NM47_9PEZI</name>
<evidence type="ECO:0000256" key="6">
    <source>
        <dbReference type="RuleBase" id="RU363045"/>
    </source>
</evidence>
<dbReference type="PANTHER" id="PTHR36959">
    <property type="entry name" value="ALTERED INHERITANCE OF MITOCHONDRIA PROTEIN 24, MITOCHONDRIAL"/>
    <property type="match status" value="1"/>
</dbReference>
<proteinExistence type="inferred from homology"/>
<evidence type="ECO:0000313" key="8">
    <source>
        <dbReference type="EMBL" id="KAK6516590.1"/>
    </source>
</evidence>
<reference evidence="8 9" key="1">
    <citation type="submission" date="2019-10" db="EMBL/GenBank/DDBJ databases">
        <authorList>
            <person name="Palmer J.M."/>
        </authorList>
    </citation>
    <scope>NUCLEOTIDE SEQUENCE [LARGE SCALE GENOMIC DNA]</scope>
    <source>
        <strain evidence="8 9">TWF506</strain>
    </source>
</reference>
<feature type="region of interest" description="Disordered" evidence="7">
    <location>
        <begin position="347"/>
        <end position="369"/>
    </location>
</feature>
<evidence type="ECO:0000313" key="9">
    <source>
        <dbReference type="Proteomes" id="UP001307849"/>
    </source>
</evidence>
<accession>A0AAN8NM47</accession>
<organism evidence="8 9">
    <name type="scientific">Arthrobotrys conoides</name>
    <dbReference type="NCBI Taxonomy" id="74498"/>
    <lineage>
        <taxon>Eukaryota</taxon>
        <taxon>Fungi</taxon>
        <taxon>Dikarya</taxon>
        <taxon>Ascomycota</taxon>
        <taxon>Pezizomycotina</taxon>
        <taxon>Orbiliomycetes</taxon>
        <taxon>Orbiliales</taxon>
        <taxon>Orbiliaceae</taxon>
        <taxon>Arthrobotrys</taxon>
    </lineage>
</organism>